<feature type="domain" description="HTH arsR-type" evidence="4">
    <location>
        <begin position="3"/>
        <end position="94"/>
    </location>
</feature>
<dbReference type="GO" id="GO:0003677">
    <property type="term" value="F:DNA binding"/>
    <property type="evidence" value="ECO:0007669"/>
    <property type="project" value="UniProtKB-KW"/>
</dbReference>
<evidence type="ECO:0000313" key="5">
    <source>
        <dbReference type="EMBL" id="KRO08601.1"/>
    </source>
</evidence>
<dbReference type="EMBL" id="JQCL01000080">
    <property type="protein sequence ID" value="KRO08601.1"/>
    <property type="molecule type" value="Genomic_DNA"/>
</dbReference>
<evidence type="ECO:0000313" key="6">
    <source>
        <dbReference type="Proteomes" id="UP000051783"/>
    </source>
</evidence>
<dbReference type="PANTHER" id="PTHR33154:SF25">
    <property type="entry name" value="LMO0101 PROTEIN"/>
    <property type="match status" value="1"/>
</dbReference>
<dbReference type="SUPFAM" id="SSF46785">
    <property type="entry name" value="Winged helix' DNA-binding domain"/>
    <property type="match status" value="1"/>
</dbReference>
<gene>
    <name evidence="5" type="ORF">IV64_GL000693</name>
</gene>
<dbReference type="RefSeq" id="WP_057707186.1">
    <property type="nucleotide sequence ID" value="NZ_JQCL01000080.1"/>
</dbReference>
<reference evidence="5 6" key="1">
    <citation type="journal article" date="2015" name="Genome Announc.">
        <title>Expanding the biotechnology potential of lactobacilli through comparative genomics of 213 strains and associated genera.</title>
        <authorList>
            <person name="Sun Z."/>
            <person name="Harris H.M."/>
            <person name="McCann A."/>
            <person name="Guo C."/>
            <person name="Argimon S."/>
            <person name="Zhang W."/>
            <person name="Yang X."/>
            <person name="Jeffery I.B."/>
            <person name="Cooney J.C."/>
            <person name="Kagawa T.F."/>
            <person name="Liu W."/>
            <person name="Song Y."/>
            <person name="Salvetti E."/>
            <person name="Wrobel A."/>
            <person name="Rasinkangas P."/>
            <person name="Parkhill J."/>
            <person name="Rea M.C."/>
            <person name="O'Sullivan O."/>
            <person name="Ritari J."/>
            <person name="Douillard F.P."/>
            <person name="Paul Ross R."/>
            <person name="Yang R."/>
            <person name="Briner A.E."/>
            <person name="Felis G.E."/>
            <person name="de Vos W.M."/>
            <person name="Barrangou R."/>
            <person name="Klaenhammer T.R."/>
            <person name="Caufield P.W."/>
            <person name="Cui Y."/>
            <person name="Zhang H."/>
            <person name="O'Toole P.W."/>
        </authorList>
    </citation>
    <scope>NUCLEOTIDE SEQUENCE [LARGE SCALE GENOMIC DNA]</scope>
    <source>
        <strain evidence="5 6">LMG 26013</strain>
    </source>
</reference>
<proteinExistence type="predicted"/>
<dbReference type="SMART" id="SM00418">
    <property type="entry name" value="HTH_ARSR"/>
    <property type="match status" value="1"/>
</dbReference>
<keyword evidence="2" id="KW-0238">DNA-binding</keyword>
<dbReference type="Proteomes" id="UP000051783">
    <property type="component" value="Unassembled WGS sequence"/>
</dbReference>
<keyword evidence="6" id="KW-1185">Reference proteome</keyword>
<accession>A0A0R2M3P4</accession>
<organism evidence="5 6">
    <name type="scientific">Lactiplantibacillus xiangfangensis</name>
    <dbReference type="NCBI Taxonomy" id="942150"/>
    <lineage>
        <taxon>Bacteria</taxon>
        <taxon>Bacillati</taxon>
        <taxon>Bacillota</taxon>
        <taxon>Bacilli</taxon>
        <taxon>Lactobacillales</taxon>
        <taxon>Lactobacillaceae</taxon>
        <taxon>Lactiplantibacillus</taxon>
    </lineage>
</organism>
<dbReference type="Gene3D" id="1.10.10.10">
    <property type="entry name" value="Winged helix-like DNA-binding domain superfamily/Winged helix DNA-binding domain"/>
    <property type="match status" value="1"/>
</dbReference>
<dbReference type="InterPro" id="IPR001845">
    <property type="entry name" value="HTH_ArsR_DNA-bd_dom"/>
</dbReference>
<dbReference type="GO" id="GO:0003700">
    <property type="term" value="F:DNA-binding transcription factor activity"/>
    <property type="evidence" value="ECO:0007669"/>
    <property type="project" value="InterPro"/>
</dbReference>
<dbReference type="InterPro" id="IPR036390">
    <property type="entry name" value="WH_DNA-bd_sf"/>
</dbReference>
<dbReference type="InterPro" id="IPR011991">
    <property type="entry name" value="ArsR-like_HTH"/>
</dbReference>
<dbReference type="PANTHER" id="PTHR33154">
    <property type="entry name" value="TRANSCRIPTIONAL REGULATOR, ARSR FAMILY"/>
    <property type="match status" value="1"/>
</dbReference>
<name>A0A0R2M3P4_9LACO</name>
<dbReference type="InterPro" id="IPR036388">
    <property type="entry name" value="WH-like_DNA-bd_sf"/>
</dbReference>
<dbReference type="PATRIC" id="fig|942150.3.peg.710"/>
<evidence type="ECO:0000259" key="4">
    <source>
        <dbReference type="PROSITE" id="PS50987"/>
    </source>
</evidence>
<evidence type="ECO:0000256" key="1">
    <source>
        <dbReference type="ARBA" id="ARBA00023015"/>
    </source>
</evidence>
<sequence>MTKQTETIEAQVKIFKALADPTRLEIIRYLNQLDHEVSCGEVDRAMHIGKTSGSYHFKILQAAGLITARKEAREKYVALDQSTFDRYLTHFWQN</sequence>
<dbReference type="PROSITE" id="PS50987">
    <property type="entry name" value="HTH_ARSR_2"/>
    <property type="match status" value="1"/>
</dbReference>
<keyword evidence="3" id="KW-0804">Transcription</keyword>
<dbReference type="STRING" id="942150.IV64_GL000693"/>
<dbReference type="CDD" id="cd00090">
    <property type="entry name" value="HTH_ARSR"/>
    <property type="match status" value="1"/>
</dbReference>
<dbReference type="InterPro" id="IPR051081">
    <property type="entry name" value="HTH_MetalResp_TranReg"/>
</dbReference>
<protein>
    <recommendedName>
        <fullName evidence="4">HTH arsR-type domain-containing protein</fullName>
    </recommendedName>
</protein>
<dbReference type="Pfam" id="PF12840">
    <property type="entry name" value="HTH_20"/>
    <property type="match status" value="1"/>
</dbReference>
<dbReference type="NCBIfam" id="NF033788">
    <property type="entry name" value="HTH_metalloreg"/>
    <property type="match status" value="1"/>
</dbReference>
<dbReference type="AlphaFoldDB" id="A0A0R2M3P4"/>
<evidence type="ECO:0000256" key="2">
    <source>
        <dbReference type="ARBA" id="ARBA00023125"/>
    </source>
</evidence>
<comment type="caution">
    <text evidence="5">The sequence shown here is derived from an EMBL/GenBank/DDBJ whole genome shotgun (WGS) entry which is preliminary data.</text>
</comment>
<dbReference type="OrthoDB" id="9794330at2"/>
<keyword evidence="1" id="KW-0805">Transcription regulation</keyword>
<evidence type="ECO:0000256" key="3">
    <source>
        <dbReference type="ARBA" id="ARBA00023163"/>
    </source>
</evidence>
<dbReference type="PRINTS" id="PR00778">
    <property type="entry name" value="HTHARSR"/>
</dbReference>